<dbReference type="Pfam" id="PF00072">
    <property type="entry name" value="Response_reg"/>
    <property type="match status" value="1"/>
</dbReference>
<organism evidence="10 11">
    <name type="scientific">Taurinivorans muris</name>
    <dbReference type="NCBI Taxonomy" id="2787751"/>
    <lineage>
        <taxon>Bacteria</taxon>
        <taxon>Pseudomonadati</taxon>
        <taxon>Thermodesulfobacteriota</taxon>
        <taxon>Desulfovibrionia</taxon>
        <taxon>Desulfovibrionales</taxon>
        <taxon>Desulfovibrionaceae</taxon>
        <taxon>Taurinivorans</taxon>
    </lineage>
</organism>
<feature type="domain" description="Response regulatory" evidence="9">
    <location>
        <begin position="752"/>
        <end position="864"/>
    </location>
</feature>
<dbReference type="SUPFAM" id="SSF55785">
    <property type="entry name" value="PYP-like sensor domain (PAS domain)"/>
    <property type="match status" value="2"/>
</dbReference>
<dbReference type="Pfam" id="PF02518">
    <property type="entry name" value="HATPase_c"/>
    <property type="match status" value="1"/>
</dbReference>
<dbReference type="SUPFAM" id="SSF52172">
    <property type="entry name" value="CheY-like"/>
    <property type="match status" value="1"/>
</dbReference>
<dbReference type="EMBL" id="CP065938">
    <property type="protein sequence ID" value="UWX05862.1"/>
    <property type="molecule type" value="Genomic_DNA"/>
</dbReference>
<reference evidence="10" key="1">
    <citation type="submission" date="2020-12" db="EMBL/GenBank/DDBJ databases">
        <title>Taurinivorans muris gen. nov., sp. nov., fundamental and realized metabolic niche of a ubiquitous sulfidogenic bacterium in the murine intestine.</title>
        <authorList>
            <person name="Ye H."/>
            <person name="Hanson B.T."/>
            <person name="Loy A."/>
        </authorList>
    </citation>
    <scope>NUCLEOTIDE SEQUENCE</scope>
    <source>
        <strain evidence="10">LT0009</strain>
    </source>
</reference>
<dbReference type="Pfam" id="PF00512">
    <property type="entry name" value="HisKA"/>
    <property type="match status" value="1"/>
</dbReference>
<evidence type="ECO:0000256" key="5">
    <source>
        <dbReference type="SAM" id="Phobius"/>
    </source>
</evidence>
<feature type="domain" description="Histidine kinase/HSP90-like ATPase" evidence="7">
    <location>
        <begin position="609"/>
        <end position="729"/>
    </location>
</feature>
<dbReference type="PANTHER" id="PTHR45339:SF1">
    <property type="entry name" value="HYBRID SIGNAL TRANSDUCTION HISTIDINE KINASE J"/>
    <property type="match status" value="1"/>
</dbReference>
<feature type="transmembrane region" description="Helical" evidence="5">
    <location>
        <begin position="189"/>
        <end position="209"/>
    </location>
</feature>
<feature type="domain" description="PAS" evidence="6">
    <location>
        <begin position="225"/>
        <end position="291"/>
    </location>
</feature>
<comment type="catalytic activity">
    <reaction evidence="1">
        <text>ATP + protein L-histidine = ADP + protein N-phospho-L-histidine.</text>
        <dbReference type="EC" id="2.7.13.3"/>
    </reaction>
</comment>
<dbReference type="InterPro" id="IPR003594">
    <property type="entry name" value="HATPase_dom"/>
</dbReference>
<dbReference type="InterPro" id="IPR035965">
    <property type="entry name" value="PAS-like_dom_sf"/>
</dbReference>
<feature type="domain" description="PAS" evidence="6">
    <location>
        <begin position="353"/>
        <end position="421"/>
    </location>
</feature>
<dbReference type="InterPro" id="IPR000014">
    <property type="entry name" value="PAS"/>
</dbReference>
<evidence type="ECO:0000259" key="6">
    <source>
        <dbReference type="SMART" id="SM00091"/>
    </source>
</evidence>
<evidence type="ECO:0000313" key="10">
    <source>
        <dbReference type="EMBL" id="UWX05862.1"/>
    </source>
</evidence>
<evidence type="ECO:0000256" key="2">
    <source>
        <dbReference type="ARBA" id="ARBA00012438"/>
    </source>
</evidence>
<dbReference type="InterPro" id="IPR036890">
    <property type="entry name" value="HATPase_C_sf"/>
</dbReference>
<evidence type="ECO:0000259" key="7">
    <source>
        <dbReference type="SMART" id="SM00387"/>
    </source>
</evidence>
<gene>
    <name evidence="10" type="ORF">JBF11_00590</name>
</gene>
<proteinExistence type="predicted"/>
<dbReference type="CDD" id="cd17546">
    <property type="entry name" value="REC_hyHK_CKI1_RcsC-like"/>
    <property type="match status" value="1"/>
</dbReference>
<keyword evidence="5" id="KW-1133">Transmembrane helix</keyword>
<dbReference type="SMART" id="SM00448">
    <property type="entry name" value="REC"/>
    <property type="match status" value="1"/>
</dbReference>
<dbReference type="EC" id="2.7.13.3" evidence="2"/>
<evidence type="ECO:0000256" key="3">
    <source>
        <dbReference type="ARBA" id="ARBA00022553"/>
    </source>
</evidence>
<dbReference type="Proteomes" id="UP001058120">
    <property type="component" value="Chromosome"/>
</dbReference>
<dbReference type="SMART" id="SM00387">
    <property type="entry name" value="HATPase_c"/>
    <property type="match status" value="1"/>
</dbReference>
<dbReference type="InterPro" id="IPR004358">
    <property type="entry name" value="Sig_transdc_His_kin-like_C"/>
</dbReference>
<feature type="transmembrane region" description="Helical" evidence="5">
    <location>
        <begin position="6"/>
        <end position="25"/>
    </location>
</feature>
<dbReference type="RefSeq" id="WP_334315453.1">
    <property type="nucleotide sequence ID" value="NZ_CP065938.1"/>
</dbReference>
<dbReference type="InterPro" id="IPR011006">
    <property type="entry name" value="CheY-like_superfamily"/>
</dbReference>
<protein>
    <recommendedName>
        <fullName evidence="2">histidine kinase</fullName>
        <ecNumber evidence="2">2.7.13.3</ecNumber>
    </recommendedName>
</protein>
<dbReference type="Gene3D" id="3.40.50.2300">
    <property type="match status" value="1"/>
</dbReference>
<dbReference type="InterPro" id="IPR001789">
    <property type="entry name" value="Sig_transdc_resp-reg_receiver"/>
</dbReference>
<name>A0ABY5Y3A7_9BACT</name>
<dbReference type="Pfam" id="PF13426">
    <property type="entry name" value="PAS_9"/>
    <property type="match status" value="2"/>
</dbReference>
<keyword evidence="4" id="KW-0902">Two-component regulatory system</keyword>
<sequence length="870" mass="100672">MNKTFFRITVTVLFLSFILNFYLLYEVHKNKTFFEVQSEHFVTVGILNEIYLTSVQLNQLSQMYIRTEDQYYLNNYTNITNQMLGKSPRSNNNLFHMKVLKLADIIKTNLADKEYTQQLLEMYAELELQHAFQQKAIQALKNDDTSRYEALSVLTSQNYLDSLAVITDTYDTIINNTQHVEPNFSPINFAFIHSLAALLFFFTITFMFIKLRQGYKSSKIKDIDEYIHLLVDSMPFVSIIFNDNGKVIDCNKKLVELLDLSNEEQFINNFRQYLAKEQEEKPLSLFIAEKNELIKEKSISSFKWIFLDASGAPIPCQVTAIYLTYLNKNFYIYYAFNSQKELEMQAKIKEQEERIQVMLDSAPLCCTIWDKDFKLIDCNFESARFFNFQTKQEFIDNFEKLNPIYQPDGQLSTEKHLQLLKKSFQSGYKTFEWLHQDLEHNLIPCHITFTRINYKNTNVIISYARDLREEKTMFNKLKKKQTELIEAKLKSEREAKAKSDFLAIMSHEIRTPLNIIINVFGLLAEIRIDEKNDDFVQKGLSSATLLLHTINDILDYSKIEAGQLHIEHIPFSLNELIKNIHNLFSLQMEQKGITYIIDKEQEVEDSWLGDPIRITQILNNLINNAYKFTETGSITLKISKISKSDIDDKTIVLLRFEVMDTGIGITEEQIEKIFSPFMQADTSTTRKYGGTGLGLSISKNLASLMEGQLSCTSKVGEGTNFSLEIPLEFNKDKVTTNQESLNEYDENILKNLSILLVEDNPINTLIAAELLKKKKIIVDTASNGLEAIKKIHDQTYDVILMDIQMPDMDGITATKIIRQELKIQTPIIAMTANVLEEDKKLYMQSGFNSHIGKPIVPINLYKTLIEFAPR</sequence>
<feature type="domain" description="Signal transduction histidine kinase dimerisation/phosphoacceptor" evidence="8">
    <location>
        <begin position="497"/>
        <end position="562"/>
    </location>
</feature>
<dbReference type="Gene3D" id="1.10.287.130">
    <property type="match status" value="1"/>
</dbReference>
<dbReference type="Gene3D" id="3.30.450.20">
    <property type="entry name" value="PAS domain"/>
    <property type="match status" value="2"/>
</dbReference>
<dbReference type="SUPFAM" id="SSF55874">
    <property type="entry name" value="ATPase domain of HSP90 chaperone/DNA topoisomerase II/histidine kinase"/>
    <property type="match status" value="1"/>
</dbReference>
<dbReference type="InterPro" id="IPR036097">
    <property type="entry name" value="HisK_dim/P_sf"/>
</dbReference>
<dbReference type="Gene3D" id="3.30.565.10">
    <property type="entry name" value="Histidine kinase-like ATPase, C-terminal domain"/>
    <property type="match status" value="1"/>
</dbReference>
<evidence type="ECO:0000313" key="11">
    <source>
        <dbReference type="Proteomes" id="UP001058120"/>
    </source>
</evidence>
<dbReference type="SMART" id="SM00091">
    <property type="entry name" value="PAS"/>
    <property type="match status" value="2"/>
</dbReference>
<evidence type="ECO:0000256" key="4">
    <source>
        <dbReference type="ARBA" id="ARBA00023012"/>
    </source>
</evidence>
<evidence type="ECO:0000256" key="1">
    <source>
        <dbReference type="ARBA" id="ARBA00000085"/>
    </source>
</evidence>
<evidence type="ECO:0000259" key="9">
    <source>
        <dbReference type="SMART" id="SM00448"/>
    </source>
</evidence>
<evidence type="ECO:0000259" key="8">
    <source>
        <dbReference type="SMART" id="SM00388"/>
    </source>
</evidence>
<keyword evidence="5" id="KW-0812">Transmembrane</keyword>
<keyword evidence="3" id="KW-0597">Phosphoprotein</keyword>
<dbReference type="CDD" id="cd00082">
    <property type="entry name" value="HisKA"/>
    <property type="match status" value="1"/>
</dbReference>
<dbReference type="SUPFAM" id="SSF47384">
    <property type="entry name" value="Homodimeric domain of signal transducing histidine kinase"/>
    <property type="match status" value="1"/>
</dbReference>
<dbReference type="PANTHER" id="PTHR45339">
    <property type="entry name" value="HYBRID SIGNAL TRANSDUCTION HISTIDINE KINASE J"/>
    <property type="match status" value="1"/>
</dbReference>
<keyword evidence="11" id="KW-1185">Reference proteome</keyword>
<dbReference type="CDD" id="cd16922">
    <property type="entry name" value="HATPase_EvgS-ArcB-TorS-like"/>
    <property type="match status" value="1"/>
</dbReference>
<dbReference type="PRINTS" id="PR00344">
    <property type="entry name" value="BCTRLSENSOR"/>
</dbReference>
<keyword evidence="5" id="KW-0472">Membrane</keyword>
<dbReference type="SMART" id="SM00388">
    <property type="entry name" value="HisKA"/>
    <property type="match status" value="1"/>
</dbReference>
<accession>A0ABY5Y3A7</accession>
<dbReference type="InterPro" id="IPR003661">
    <property type="entry name" value="HisK_dim/P_dom"/>
</dbReference>